<keyword evidence="5" id="KW-0009">Actin-binding</keyword>
<name>A0ABP0ZJF7_9ASCO</name>
<dbReference type="Pfam" id="PF00241">
    <property type="entry name" value="Cofilin_ADF"/>
    <property type="match status" value="2"/>
</dbReference>
<proteinExistence type="inferred from homology"/>
<dbReference type="EMBL" id="OZ022407">
    <property type="protein sequence ID" value="CAK9438266.1"/>
    <property type="molecule type" value="Genomic_DNA"/>
</dbReference>
<protein>
    <recommendedName>
        <fullName evidence="9">ADF-H domain-containing protein</fullName>
    </recommendedName>
</protein>
<feature type="compositionally biased region" description="Low complexity" evidence="8">
    <location>
        <begin position="313"/>
        <end position="329"/>
    </location>
</feature>
<evidence type="ECO:0000256" key="4">
    <source>
        <dbReference type="ARBA" id="ARBA00022737"/>
    </source>
</evidence>
<evidence type="ECO:0000313" key="10">
    <source>
        <dbReference type="EMBL" id="CAK9438266.1"/>
    </source>
</evidence>
<dbReference type="InterPro" id="IPR028458">
    <property type="entry name" value="Twinfilin"/>
</dbReference>
<feature type="domain" description="ADF-H" evidence="9">
    <location>
        <begin position="168"/>
        <end position="307"/>
    </location>
</feature>
<evidence type="ECO:0000256" key="6">
    <source>
        <dbReference type="ARBA" id="ARBA00023212"/>
    </source>
</evidence>
<dbReference type="Proteomes" id="UP001497383">
    <property type="component" value="Chromosome 3"/>
</dbReference>
<feature type="domain" description="ADF-H" evidence="9">
    <location>
        <begin position="1"/>
        <end position="134"/>
    </location>
</feature>
<dbReference type="PANTHER" id="PTHR13759:SF1">
    <property type="entry name" value="TWINFILIN"/>
    <property type="match status" value="1"/>
</dbReference>
<dbReference type="PANTHER" id="PTHR13759">
    <property type="entry name" value="TWINFILIN"/>
    <property type="match status" value="1"/>
</dbReference>
<sequence length="349" mass="38315">MSTQSGITVSHELAETFKTSKEPLVIITSPDATQLIPDSAYTPPTSTTPSAIFESLHEYLSSKFPQPSYLVVPHAESQIFISFIPDSAPIKQKMLYASTKNTLLASLGSYNFKHRFAWTELDEVSLDYFEKCLREDGQAGPMSKDEELLNKINQQQQQQHFSGFKKELASMNTSNDILYKFDAQLTQALSQLRDVGQVVIFNIDVPREIIPLQQSLHAVQPGDLIETLAANVGKGPQYIIYKYQSTKFAFIYTCPSGSSVKDRMVFAASKNSLIQRLKNEFSVVVDKNLEVGDLQELDVSELDAGGGDEGGADDSASSSASYTTASSGASSGGQNLGLRFSKPKGPRRR</sequence>
<evidence type="ECO:0000313" key="11">
    <source>
        <dbReference type="Proteomes" id="UP001497383"/>
    </source>
</evidence>
<organism evidence="10 11">
    <name type="scientific">Lodderomyces beijingensis</name>
    <dbReference type="NCBI Taxonomy" id="1775926"/>
    <lineage>
        <taxon>Eukaryota</taxon>
        <taxon>Fungi</taxon>
        <taxon>Dikarya</taxon>
        <taxon>Ascomycota</taxon>
        <taxon>Saccharomycotina</taxon>
        <taxon>Pichiomycetes</taxon>
        <taxon>Debaryomycetaceae</taxon>
        <taxon>Candida/Lodderomyces clade</taxon>
        <taxon>Lodderomyces</taxon>
    </lineage>
</organism>
<dbReference type="SMART" id="SM00102">
    <property type="entry name" value="ADF"/>
    <property type="match status" value="2"/>
</dbReference>
<keyword evidence="11" id="KW-1185">Reference proteome</keyword>
<gene>
    <name evidence="10" type="ORF">LODBEIA_P25020</name>
</gene>
<evidence type="ECO:0000256" key="8">
    <source>
        <dbReference type="SAM" id="MobiDB-lite"/>
    </source>
</evidence>
<comment type="subunit">
    <text evidence="7">Interacts with G-actin; ADP-actin form.</text>
</comment>
<dbReference type="PROSITE" id="PS51263">
    <property type="entry name" value="ADF_H"/>
    <property type="match status" value="2"/>
</dbReference>
<reference evidence="10 11" key="1">
    <citation type="submission" date="2024-03" db="EMBL/GenBank/DDBJ databases">
        <authorList>
            <person name="Brejova B."/>
        </authorList>
    </citation>
    <scope>NUCLEOTIDE SEQUENCE [LARGE SCALE GENOMIC DNA]</scope>
    <source>
        <strain evidence="10 11">CBS 14171</strain>
    </source>
</reference>
<dbReference type="RefSeq" id="XP_066829440.1">
    <property type="nucleotide sequence ID" value="XM_066972509.1"/>
</dbReference>
<keyword evidence="3" id="KW-0963">Cytoplasm</keyword>
<evidence type="ECO:0000256" key="5">
    <source>
        <dbReference type="ARBA" id="ARBA00023203"/>
    </source>
</evidence>
<evidence type="ECO:0000256" key="1">
    <source>
        <dbReference type="ARBA" id="ARBA00004245"/>
    </source>
</evidence>
<evidence type="ECO:0000256" key="7">
    <source>
        <dbReference type="ARBA" id="ARBA00038532"/>
    </source>
</evidence>
<dbReference type="InterPro" id="IPR029006">
    <property type="entry name" value="ADF-H/Gelsolin-like_dom_sf"/>
</dbReference>
<dbReference type="SUPFAM" id="SSF55753">
    <property type="entry name" value="Actin depolymerizing proteins"/>
    <property type="match status" value="2"/>
</dbReference>
<dbReference type="InterPro" id="IPR002108">
    <property type="entry name" value="ADF-H"/>
</dbReference>
<feature type="region of interest" description="Disordered" evidence="8">
    <location>
        <begin position="302"/>
        <end position="349"/>
    </location>
</feature>
<keyword evidence="6" id="KW-0206">Cytoskeleton</keyword>
<keyword evidence="4" id="KW-0677">Repeat</keyword>
<comment type="similarity">
    <text evidence="2">Belongs to the actin-binding proteins ADF family. Twinfilin subfamily.</text>
</comment>
<evidence type="ECO:0000259" key="9">
    <source>
        <dbReference type="PROSITE" id="PS51263"/>
    </source>
</evidence>
<dbReference type="CDD" id="cd11284">
    <property type="entry name" value="ADF_Twf-C_like"/>
    <property type="match status" value="1"/>
</dbReference>
<comment type="subcellular location">
    <subcellularLocation>
        <location evidence="1">Cytoplasm</location>
        <location evidence="1">Cytoskeleton</location>
    </subcellularLocation>
</comment>
<accession>A0ABP0ZJF7</accession>
<dbReference type="GeneID" id="92207698"/>
<dbReference type="Gene3D" id="3.40.20.10">
    <property type="entry name" value="Severin"/>
    <property type="match status" value="2"/>
</dbReference>
<evidence type="ECO:0000256" key="3">
    <source>
        <dbReference type="ARBA" id="ARBA00022490"/>
    </source>
</evidence>
<evidence type="ECO:0000256" key="2">
    <source>
        <dbReference type="ARBA" id="ARBA00009557"/>
    </source>
</evidence>
<dbReference type="CDD" id="cd11285">
    <property type="entry name" value="ADF_Twf-N_like"/>
    <property type="match status" value="1"/>
</dbReference>